<keyword evidence="1" id="KW-0175">Coiled coil</keyword>
<dbReference type="SUPFAM" id="SSF52540">
    <property type="entry name" value="P-loop containing nucleoside triphosphate hydrolases"/>
    <property type="match status" value="1"/>
</dbReference>
<dbReference type="PANTHER" id="PTHR32114">
    <property type="entry name" value="ABC TRANSPORTER ABCH.3"/>
    <property type="match status" value="1"/>
</dbReference>
<comment type="caution">
    <text evidence="3">The sequence shown here is derived from an EMBL/GenBank/DDBJ whole genome shotgun (WGS) entry which is preliminary data.</text>
</comment>
<dbReference type="AlphaFoldDB" id="A0A175RBI7"/>
<evidence type="ECO:0000313" key="4">
    <source>
        <dbReference type="Proteomes" id="UP000078272"/>
    </source>
</evidence>
<dbReference type="OrthoDB" id="7877292at2"/>
<dbReference type="GO" id="GO:0016887">
    <property type="term" value="F:ATP hydrolysis activity"/>
    <property type="evidence" value="ECO:0007669"/>
    <property type="project" value="InterPro"/>
</dbReference>
<feature type="domain" description="Rad50/SbcC-type AAA" evidence="2">
    <location>
        <begin position="10"/>
        <end position="67"/>
    </location>
</feature>
<protein>
    <recommendedName>
        <fullName evidence="2">Rad50/SbcC-type AAA domain-containing protein</fullName>
    </recommendedName>
</protein>
<dbReference type="RefSeq" id="WP_058634707.1">
    <property type="nucleotide sequence ID" value="NZ_LDPZ01000018.1"/>
</dbReference>
<dbReference type="PANTHER" id="PTHR32114:SF2">
    <property type="entry name" value="ABC TRANSPORTER ABCH.3"/>
    <property type="match status" value="1"/>
</dbReference>
<dbReference type="GO" id="GO:0006302">
    <property type="term" value="P:double-strand break repair"/>
    <property type="evidence" value="ECO:0007669"/>
    <property type="project" value="InterPro"/>
</dbReference>
<feature type="coiled-coil region" evidence="1">
    <location>
        <begin position="713"/>
        <end position="740"/>
    </location>
</feature>
<dbReference type="InterPro" id="IPR027417">
    <property type="entry name" value="P-loop_NTPase"/>
</dbReference>
<dbReference type="Proteomes" id="UP000078272">
    <property type="component" value="Unassembled WGS sequence"/>
</dbReference>
<gene>
    <name evidence="3" type="ORF">NS226_08985</name>
</gene>
<reference evidence="3 4" key="1">
    <citation type="journal article" date="2016" name="Front. Microbiol.">
        <title>Genomic Resource of Rice Seed Associated Bacteria.</title>
        <authorList>
            <person name="Midha S."/>
            <person name="Bansal K."/>
            <person name="Sharma S."/>
            <person name="Kumar N."/>
            <person name="Patil P.P."/>
            <person name="Chaudhry V."/>
            <person name="Patil P.B."/>
        </authorList>
    </citation>
    <scope>NUCLEOTIDE SEQUENCE [LARGE SCALE GENOMIC DNA]</scope>
    <source>
        <strain evidence="3 4">NS226</strain>
    </source>
</reference>
<dbReference type="EMBL" id="LDPZ01000018">
    <property type="protein sequence ID" value="KTQ96002.1"/>
    <property type="molecule type" value="Genomic_DNA"/>
</dbReference>
<evidence type="ECO:0000259" key="2">
    <source>
        <dbReference type="Pfam" id="PF13476"/>
    </source>
</evidence>
<sequence>MTRGVRLNSLAVSAFRGISDPVHFDLSAPLTLIFAPNGTGKTTMCEAAEWLLTGQVERLKDGKDFDAQVLRSKFAAADQAASVEANMFVAGVQRFLARQAEGAQSPAVSGPTRDDTARLGPHELLSLLAPAAAADQAHYLTAINLRQRWLKGTRFLSAEALAALVDTDEETIDRRTQVFADLLGIRHLLDAERQCEKYAGELGSRLRAWKRLTEQQETEARDLAAALAAGPDEAPAWTISARSEAAAAATLLDDDVDEIGDDASLDNRLEALTATHRRQRHAFDARSAAAQRVEAQWSARTSLVAAVDENSVLEGQLAAELAQIEERGRTAAAALTERTFEREVADEDARKLAGAKDRLTHLGAVLLATLLDAGLLTGAPQSLASLSQALAEARWTHAAREARRQDLTALKASLEQSASAVERLRLVDADIARRAPERVSEEALAILRSDAADADARARTARTALDATAEPVSRLQEAARDLLAHDHSGTSLCPACAHDWGNTAELRAAIANALKAAPAIAASARAGADAALEAARGARIRLDTALSVEAAIAALEKDRAALMAAAEQRGRDIARLGLPVDRTLEEIASAQARLDVADTLAELIAARDGLLPALPGGPVPVLPPDTAVSGLLVQLEASFAAREQVVQLRLAELAKVIETATSERDALRATHAGTQQRLRECRETLRDKGAELAGLRDSWVEAAPDVAWSDVALAELKQQLATETNRLQRAEAHIEAARTAWAAESRRERLAALQKAIAPALERQRRMMDRIAAANRARAIFQEAYATTSRKQVQDLSRVVNPLFARMHANRVFDRINLGEDSDFLHWLADAGGEQLDPGKDFSQGQRQDLALALFLARARSLGGTFFLDEPVIHLDDLNRVGLLDILRATVLENSKSLNLVITTSSRALARHLIEKFSNVGPIETPSGLTKPLRVIELDGNGRSGVALETIYPLG</sequence>
<accession>A0A175RBI7</accession>
<proteinExistence type="predicted"/>
<dbReference type="Gene3D" id="3.40.50.300">
    <property type="entry name" value="P-loop containing nucleotide triphosphate hydrolases"/>
    <property type="match status" value="2"/>
</dbReference>
<evidence type="ECO:0000256" key="1">
    <source>
        <dbReference type="SAM" id="Coils"/>
    </source>
</evidence>
<evidence type="ECO:0000313" key="3">
    <source>
        <dbReference type="EMBL" id="KTQ96002.1"/>
    </source>
</evidence>
<dbReference type="PATRIC" id="fig|401562.3.peg.1186"/>
<dbReference type="InterPro" id="IPR038729">
    <property type="entry name" value="Rad50/SbcC_AAA"/>
</dbReference>
<name>A0A175RBI7_9HYPH</name>
<organism evidence="3 4">
    <name type="scientific">Aureimonas ureilytica</name>
    <dbReference type="NCBI Taxonomy" id="401562"/>
    <lineage>
        <taxon>Bacteria</taxon>
        <taxon>Pseudomonadati</taxon>
        <taxon>Pseudomonadota</taxon>
        <taxon>Alphaproteobacteria</taxon>
        <taxon>Hyphomicrobiales</taxon>
        <taxon>Aurantimonadaceae</taxon>
        <taxon>Aureimonas</taxon>
    </lineage>
</organism>
<dbReference type="Pfam" id="PF13476">
    <property type="entry name" value="AAA_23"/>
    <property type="match status" value="1"/>
</dbReference>